<dbReference type="KEGG" id="tdl:TDEL_0F04350"/>
<dbReference type="GO" id="GO:0003723">
    <property type="term" value="F:RNA binding"/>
    <property type="evidence" value="ECO:0007669"/>
    <property type="project" value="UniProtKB-KW"/>
</dbReference>
<dbReference type="PANTHER" id="PTHR45922:SF1">
    <property type="entry name" value="CLEAVAGE AND POLYADENYLATION SPECIFICITY FACTOR SUBUNIT 2"/>
    <property type="match status" value="1"/>
</dbReference>
<proteinExistence type="inferred from homology"/>
<dbReference type="Pfam" id="PF13299">
    <property type="entry name" value="CPSF100_C"/>
    <property type="match status" value="1"/>
</dbReference>
<feature type="domain" description="Beta-Casp" evidence="6">
    <location>
        <begin position="254"/>
        <end position="377"/>
    </location>
</feature>
<protein>
    <recommendedName>
        <fullName evidence="4">Cleavage and polyadenylation specificity factor subunit 2</fullName>
    </recommendedName>
    <alternativeName>
        <fullName evidence="4">Cleavage and polyadenylation specificity factor 100 kDa subunit</fullName>
    </alternativeName>
</protein>
<dbReference type="AlphaFoldDB" id="G8ZXA2"/>
<dbReference type="InterPro" id="IPR027075">
    <property type="entry name" value="CPSF2"/>
</dbReference>
<evidence type="ECO:0000256" key="1">
    <source>
        <dbReference type="ARBA" id="ARBA00004123"/>
    </source>
</evidence>
<dbReference type="InParanoid" id="G8ZXA2"/>
<dbReference type="HOGENOM" id="CLU_002227_3_0_1"/>
<dbReference type="InterPro" id="IPR001279">
    <property type="entry name" value="Metallo-B-lactamas"/>
</dbReference>
<dbReference type="EMBL" id="HE616747">
    <property type="protein sequence ID" value="CCE93246.1"/>
    <property type="molecule type" value="Genomic_DNA"/>
</dbReference>
<name>G8ZXA2_TORDE</name>
<evidence type="ECO:0000259" key="6">
    <source>
        <dbReference type="SMART" id="SM01027"/>
    </source>
</evidence>
<dbReference type="InterPro" id="IPR036866">
    <property type="entry name" value="RibonucZ/Hydroxyglut_hydro"/>
</dbReference>
<keyword evidence="2 4" id="KW-0507">mRNA processing</keyword>
<dbReference type="SUPFAM" id="SSF56281">
    <property type="entry name" value="Metallo-hydrolase/oxidoreductase"/>
    <property type="match status" value="1"/>
</dbReference>
<sequence length="835" mass="93534">MTYTLSCCDDGSGVTVGTIIRFDNVTILVDPSWHSSKISYENSVRFWSEIIPEVDIILLSQPSVETLGAYGSLYHNFLSHFISRIEVYATLPVSNLGRVTTIDYYTSKGLIGPFKANQIDLRDVEFAFDHIQTLKYSQLADLRSKYDGLTLIAYSAGVSPGGCVWCISTYFEKLVYAFRWNHTRNTILNGSSLLDKTGKPLATLARPSAVITKLDKFGSSKPHGKRVKVFKDALKRVLSSSGSVLIPAEIGGNFLDLFVLVHDFLYESSKSRLFAQVPVLLVAYSRGRVLTYARSMLEWLSSSLLKIWESRDNRSPFDLGSRFHVIAPTDLTKYSGPKICFVSQVETLVDEVISRLCQTERTTIILTSSDNDDTRTLSVLHKNWDLAQKQRGAEEGQSISYSESLTLKTVQTKPMTGEELEQYVAGITERKTKRKELEESLHKDVKLAGKISRRLDGKDDSGNMREDGQDPEEDDDEDEDENLLDILKEKSSTSTGQTAIDIPVDYLIQPTSQPKHKMFPFQPAKIKSDDYGTFVDFSSLIQNDDEEMDQKKSSAADEAEEDEDPYDLSENRRETSKKPRREAKKGKGKNPAESFDNIDYLDPLQNPMNRSESTSKVTIKCSLVYINLESLVDQRSASIILPALKPRKLLLLAPPECQNAQSVSTMQKRDVDIVEMPINKAIEFITTIKSLDISIDPDLEALLKWQKIGESYTVAHVIGRLVKEKPQMAKSKGVGKPQSKLNQQARSKLVLKPLQSTFRAHVGGSLSIGDIRLAELKKRLTERNHRAEFKGEGTLVVDGQVAVRKISDSETIVDGSPSELFYDVKKSITDMLAKI</sequence>
<dbReference type="RefSeq" id="XP_003682457.1">
    <property type="nucleotide sequence ID" value="XM_003682409.1"/>
</dbReference>
<dbReference type="PANTHER" id="PTHR45922">
    <property type="entry name" value="CLEAVAGE AND POLYADENYLATION SPECIFICITY FACTOR SUBUNIT 2"/>
    <property type="match status" value="1"/>
</dbReference>
<dbReference type="Proteomes" id="UP000005627">
    <property type="component" value="Chromosome 6"/>
</dbReference>
<dbReference type="Gene3D" id="3.40.50.10890">
    <property type="match status" value="1"/>
</dbReference>
<evidence type="ECO:0000313" key="7">
    <source>
        <dbReference type="EMBL" id="CCE93246.1"/>
    </source>
</evidence>
<dbReference type="FunCoup" id="G8ZXA2">
    <property type="interactions" value="891"/>
</dbReference>
<gene>
    <name evidence="7" type="primary">TDEL0F04350</name>
    <name evidence="7" type="ORF">TDEL_0F04350</name>
</gene>
<dbReference type="GeneID" id="11501841"/>
<dbReference type="Pfam" id="PF16661">
    <property type="entry name" value="Lactamase_B_6"/>
    <property type="match status" value="1"/>
</dbReference>
<evidence type="ECO:0000256" key="5">
    <source>
        <dbReference type="SAM" id="MobiDB-lite"/>
    </source>
</evidence>
<evidence type="ECO:0000256" key="4">
    <source>
        <dbReference type="RuleBase" id="RU365006"/>
    </source>
</evidence>
<reference evidence="7 8" key="1">
    <citation type="journal article" date="2011" name="Proc. Natl. Acad. Sci. U.S.A.">
        <title>Evolutionary erosion of yeast sex chromosomes by mating-type switching accidents.</title>
        <authorList>
            <person name="Gordon J.L."/>
            <person name="Armisen D."/>
            <person name="Proux-Wera E."/>
            <person name="Oheigeartaigh S.S."/>
            <person name="Byrne K.P."/>
            <person name="Wolfe K.H."/>
        </authorList>
    </citation>
    <scope>NUCLEOTIDE SEQUENCE [LARGE SCALE GENOMIC DNA]</scope>
    <source>
        <strain evidence="8">ATCC 10662 / CBS 1146 / NBRC 0425 / NCYC 2629 / NRRL Y-866</strain>
    </source>
</reference>
<dbReference type="GO" id="GO:0005847">
    <property type="term" value="C:mRNA cleavage and polyadenylation specificity factor complex"/>
    <property type="evidence" value="ECO:0007669"/>
    <property type="project" value="EnsemblFungi"/>
</dbReference>
<dbReference type="eggNOG" id="KOG1135">
    <property type="taxonomic scope" value="Eukaryota"/>
</dbReference>
<dbReference type="Gene3D" id="3.60.15.10">
    <property type="entry name" value="Ribonuclease Z/Hydroxyacylglutathione hydrolase-like"/>
    <property type="match status" value="2"/>
</dbReference>
<dbReference type="InterPro" id="IPR022712">
    <property type="entry name" value="Beta_Casp"/>
</dbReference>
<dbReference type="InterPro" id="IPR025069">
    <property type="entry name" value="Cpsf2_C"/>
</dbReference>
<feature type="region of interest" description="Disordered" evidence="5">
    <location>
        <begin position="452"/>
        <end position="480"/>
    </location>
</feature>
<accession>G8ZXA2</accession>
<evidence type="ECO:0000256" key="2">
    <source>
        <dbReference type="ARBA" id="ARBA00022664"/>
    </source>
</evidence>
<dbReference type="CDD" id="cd16293">
    <property type="entry name" value="CPSF2-like_MBL-fold"/>
    <property type="match status" value="1"/>
</dbReference>
<feature type="compositionally biased region" description="Acidic residues" evidence="5">
    <location>
        <begin position="469"/>
        <end position="480"/>
    </location>
</feature>
<dbReference type="GO" id="GO:0006397">
    <property type="term" value="P:mRNA processing"/>
    <property type="evidence" value="ECO:0007669"/>
    <property type="project" value="UniProtKB-KW"/>
</dbReference>
<feature type="region of interest" description="Disordered" evidence="5">
    <location>
        <begin position="540"/>
        <end position="612"/>
    </location>
</feature>
<dbReference type="SMART" id="SM01027">
    <property type="entry name" value="Beta-Casp"/>
    <property type="match status" value="1"/>
</dbReference>
<comment type="subcellular location">
    <subcellularLocation>
        <location evidence="1 4">Nucleus</location>
    </subcellularLocation>
</comment>
<feature type="compositionally biased region" description="Acidic residues" evidence="5">
    <location>
        <begin position="557"/>
        <end position="567"/>
    </location>
</feature>
<feature type="compositionally biased region" description="Basic residues" evidence="5">
    <location>
        <begin position="578"/>
        <end position="588"/>
    </location>
</feature>
<keyword evidence="4" id="KW-0694">RNA-binding</keyword>
<feature type="compositionally biased region" description="Basic and acidic residues" evidence="5">
    <location>
        <begin position="452"/>
        <end position="468"/>
    </location>
</feature>
<dbReference type="InterPro" id="IPR035639">
    <property type="entry name" value="CPSF2_MBL"/>
</dbReference>
<dbReference type="OrthoDB" id="64353at2759"/>
<keyword evidence="8" id="KW-1185">Reference proteome</keyword>
<keyword evidence="3 4" id="KW-0539">Nucleus</keyword>
<organism evidence="7 8">
    <name type="scientific">Torulaspora delbrueckii</name>
    <name type="common">Yeast</name>
    <name type="synonym">Candida colliculosa</name>
    <dbReference type="NCBI Taxonomy" id="4950"/>
    <lineage>
        <taxon>Eukaryota</taxon>
        <taxon>Fungi</taxon>
        <taxon>Dikarya</taxon>
        <taxon>Ascomycota</taxon>
        <taxon>Saccharomycotina</taxon>
        <taxon>Saccharomycetes</taxon>
        <taxon>Saccharomycetales</taxon>
        <taxon>Saccharomycetaceae</taxon>
        <taxon>Torulaspora</taxon>
    </lineage>
</organism>
<comment type="similarity">
    <text evidence="4">Belongs to the metallo-beta-lactamase superfamily. RNA-metabolizing metallo-beta-lactamase-like family. CPSF2/YSH1 subfamily.</text>
</comment>
<dbReference type="STRING" id="1076872.G8ZXA2"/>
<evidence type="ECO:0000256" key="3">
    <source>
        <dbReference type="ARBA" id="ARBA00023242"/>
    </source>
</evidence>
<evidence type="ECO:0000313" key="8">
    <source>
        <dbReference type="Proteomes" id="UP000005627"/>
    </source>
</evidence>